<keyword evidence="1" id="KW-1133">Transmembrane helix</keyword>
<dbReference type="InterPro" id="IPR046529">
    <property type="entry name" value="DUF6594"/>
</dbReference>
<dbReference type="RefSeq" id="XP_024736803.1">
    <property type="nucleotide sequence ID" value="XM_024880244.1"/>
</dbReference>
<reference evidence="3 4" key="1">
    <citation type="submission" date="2016-04" db="EMBL/GenBank/DDBJ databases">
        <title>A degradative enzymes factory behind the ericoid mycorrhizal symbiosis.</title>
        <authorList>
            <consortium name="DOE Joint Genome Institute"/>
            <person name="Martino E."/>
            <person name="Morin E."/>
            <person name="Grelet G."/>
            <person name="Kuo A."/>
            <person name="Kohler A."/>
            <person name="Daghino S."/>
            <person name="Barry K."/>
            <person name="Choi C."/>
            <person name="Cichocki N."/>
            <person name="Clum A."/>
            <person name="Copeland A."/>
            <person name="Hainaut M."/>
            <person name="Haridas S."/>
            <person name="Labutti K."/>
            <person name="Lindquist E."/>
            <person name="Lipzen A."/>
            <person name="Khouja H.-R."/>
            <person name="Murat C."/>
            <person name="Ohm R."/>
            <person name="Olson A."/>
            <person name="Spatafora J."/>
            <person name="Veneault-Fourrey C."/>
            <person name="Henrissat B."/>
            <person name="Grigoriev I."/>
            <person name="Martin F."/>
            <person name="Perotto S."/>
        </authorList>
    </citation>
    <scope>NUCLEOTIDE SEQUENCE [LARGE SCALE GENOMIC DNA]</scope>
    <source>
        <strain evidence="3 4">E</strain>
    </source>
</reference>
<accession>A0A2J6TA67</accession>
<dbReference type="AlphaFoldDB" id="A0A2J6TA67"/>
<evidence type="ECO:0000256" key="1">
    <source>
        <dbReference type="SAM" id="Phobius"/>
    </source>
</evidence>
<keyword evidence="4" id="KW-1185">Reference proteome</keyword>
<dbReference type="EMBL" id="KZ613803">
    <property type="protein sequence ID" value="PMD59899.1"/>
    <property type="molecule type" value="Genomic_DNA"/>
</dbReference>
<gene>
    <name evidence="3" type="ORF">K444DRAFT_612963</name>
</gene>
<evidence type="ECO:0000259" key="2">
    <source>
        <dbReference type="Pfam" id="PF20237"/>
    </source>
</evidence>
<evidence type="ECO:0000313" key="3">
    <source>
        <dbReference type="EMBL" id="PMD59899.1"/>
    </source>
</evidence>
<keyword evidence="1" id="KW-0812">Transmembrane</keyword>
<dbReference type="STRING" id="1095630.A0A2J6TA67"/>
<feature type="transmembrane region" description="Helical" evidence="1">
    <location>
        <begin position="248"/>
        <end position="267"/>
    </location>
</feature>
<dbReference type="OrthoDB" id="3546297at2759"/>
<dbReference type="GeneID" id="36588321"/>
<organism evidence="3 4">
    <name type="scientific">Hyaloscypha bicolor E</name>
    <dbReference type="NCBI Taxonomy" id="1095630"/>
    <lineage>
        <taxon>Eukaryota</taxon>
        <taxon>Fungi</taxon>
        <taxon>Dikarya</taxon>
        <taxon>Ascomycota</taxon>
        <taxon>Pezizomycotina</taxon>
        <taxon>Leotiomycetes</taxon>
        <taxon>Helotiales</taxon>
        <taxon>Hyaloscyphaceae</taxon>
        <taxon>Hyaloscypha</taxon>
        <taxon>Hyaloscypha bicolor</taxon>
    </lineage>
</organism>
<evidence type="ECO:0000313" key="4">
    <source>
        <dbReference type="Proteomes" id="UP000235371"/>
    </source>
</evidence>
<proteinExistence type="predicted"/>
<name>A0A2J6TA67_9HELO</name>
<dbReference type="InParanoid" id="A0A2J6TA67"/>
<protein>
    <recommendedName>
        <fullName evidence="2">DUF6594 domain-containing protein</fullName>
    </recommendedName>
</protein>
<dbReference type="Proteomes" id="UP000235371">
    <property type="component" value="Unassembled WGS sequence"/>
</dbReference>
<sequence length="271" mass="29879">MDSKQNLERDEERDNLLDGLALLPYFERLTHFIRGSTRHLVAGGVTVVDFRPLYTVIVHHLQRQLAEEIQKIEKADITGQQLEDIRGTLHKYTDALRDFEFIHGNRWNTHFVKEIAASRLDDGRGSRLQAALIWDLGLKAPASHRSLFRDSDLLGSFNPKLMQHGTSVGGSLGTGRAQAMAREERRMHFHMALKRFAFAIIGGLIIVVPMLILVVGSATAKTLAVISTSIFLFAVSVAVFSTTEPGNLLAATAAYAAVLMALIGGGHRSNI</sequence>
<dbReference type="Pfam" id="PF20237">
    <property type="entry name" value="DUF6594"/>
    <property type="match status" value="1"/>
</dbReference>
<feature type="domain" description="DUF6594" evidence="2">
    <location>
        <begin position="188"/>
        <end position="260"/>
    </location>
</feature>
<feature type="transmembrane region" description="Helical" evidence="1">
    <location>
        <begin position="196"/>
        <end position="216"/>
    </location>
</feature>
<keyword evidence="1" id="KW-0472">Membrane</keyword>
<feature type="transmembrane region" description="Helical" evidence="1">
    <location>
        <begin position="222"/>
        <end position="241"/>
    </location>
</feature>